<dbReference type="EMBL" id="CP045908">
    <property type="protein sequence ID" value="QQP33120.1"/>
    <property type="molecule type" value="Genomic_DNA"/>
</dbReference>
<gene>
    <name evidence="3" type="ORF">FKW44_024385</name>
    <name evidence="2" type="ORF">FKW44_024753</name>
</gene>
<evidence type="ECO:0000313" key="3">
    <source>
        <dbReference type="EMBL" id="QQP33120.1"/>
    </source>
</evidence>
<name>A0A7T8GMR9_CALRO</name>
<organism evidence="3 4">
    <name type="scientific">Caligus rogercresseyi</name>
    <name type="common">Sea louse</name>
    <dbReference type="NCBI Taxonomy" id="217165"/>
    <lineage>
        <taxon>Eukaryota</taxon>
        <taxon>Metazoa</taxon>
        <taxon>Ecdysozoa</taxon>
        <taxon>Arthropoda</taxon>
        <taxon>Crustacea</taxon>
        <taxon>Multicrustacea</taxon>
        <taxon>Hexanauplia</taxon>
        <taxon>Copepoda</taxon>
        <taxon>Siphonostomatoida</taxon>
        <taxon>Caligidae</taxon>
        <taxon>Caligus</taxon>
    </lineage>
</organism>
<feature type="region of interest" description="Disordered" evidence="1">
    <location>
        <begin position="50"/>
        <end position="81"/>
    </location>
</feature>
<evidence type="ECO:0000313" key="4">
    <source>
        <dbReference type="Proteomes" id="UP000595437"/>
    </source>
</evidence>
<dbReference type="EMBL" id="CP045909">
    <property type="protein sequence ID" value="QQP32438.1"/>
    <property type="molecule type" value="Genomic_DNA"/>
</dbReference>
<sequence>IRVVNAFRTGMDSTHLQQASSNPNIQRVLQKQASLNKTRNAAASVLTGDANAAAATPGSSLASTRIKMNEHSSHSHTETAV</sequence>
<reference evidence="3" key="2">
    <citation type="journal article" name="Sci. Data">
        <title>Chromosome-scale genome assembly of the sea louse Caligus rogercresseyi by SMRT sequencing and Hi-C analysis.</title>
        <authorList>
            <person name="Gallardo-Escarate C."/>
            <person name="Valenzuela-Munoz V."/>
            <person name="Nunez-Acuna G."/>
            <person name="Valenzuela-Miranda D."/>
            <person name="Goncalves A.T."/>
            <person name="Escobar-Sepulveda H."/>
            <person name="Liachko I."/>
            <person name="Nelson B."/>
            <person name="Roberts S."/>
            <person name="Warren W."/>
        </authorList>
    </citation>
    <scope>NUCLEOTIDE SEQUENCE</scope>
    <source>
        <tissue evidence="3">Whole tissue</tissue>
    </source>
</reference>
<keyword evidence="4" id="KW-1185">Reference proteome</keyword>
<reference evidence="4" key="1">
    <citation type="submission" date="2021-01" db="EMBL/GenBank/DDBJ databases">
        <title>Caligus Genome Assembly.</title>
        <authorList>
            <person name="Gallardo-Escarate C."/>
        </authorList>
    </citation>
    <scope>NUCLEOTIDE SEQUENCE [LARGE SCALE GENOMIC DNA]</scope>
</reference>
<feature type="compositionally biased region" description="Basic and acidic residues" evidence="1">
    <location>
        <begin position="67"/>
        <end position="81"/>
    </location>
</feature>
<protein>
    <submittedName>
        <fullName evidence="3">ATPase_ Ca++ transporting_ plasma membrane 3</fullName>
    </submittedName>
</protein>
<evidence type="ECO:0000313" key="2">
    <source>
        <dbReference type="EMBL" id="QQP32438.1"/>
    </source>
</evidence>
<dbReference type="OrthoDB" id="6379064at2759"/>
<accession>A0A7T8GMR9</accession>
<evidence type="ECO:0000256" key="1">
    <source>
        <dbReference type="SAM" id="MobiDB-lite"/>
    </source>
</evidence>
<feature type="non-terminal residue" evidence="3">
    <location>
        <position position="1"/>
    </location>
</feature>
<dbReference type="Proteomes" id="UP000595437">
    <property type="component" value="Chromosome 19"/>
</dbReference>
<proteinExistence type="predicted"/>
<dbReference type="Proteomes" id="UP000595437">
    <property type="component" value="Chromosome 20"/>
</dbReference>
<dbReference type="AlphaFoldDB" id="A0A7T8GMR9"/>